<feature type="compositionally biased region" description="Basic and acidic residues" evidence="1">
    <location>
        <begin position="87"/>
        <end position="102"/>
    </location>
</feature>
<dbReference type="Proteomes" id="UP000708208">
    <property type="component" value="Unassembled WGS sequence"/>
</dbReference>
<comment type="caution">
    <text evidence="2">The sequence shown here is derived from an EMBL/GenBank/DDBJ whole genome shotgun (WGS) entry which is preliminary data.</text>
</comment>
<keyword evidence="3" id="KW-1185">Reference proteome</keyword>
<name>A0A8J2K958_9HEXA</name>
<gene>
    <name evidence="2" type="ORF">AFUS01_LOCUS23928</name>
</gene>
<reference evidence="2" key="1">
    <citation type="submission" date="2021-06" db="EMBL/GenBank/DDBJ databases">
        <authorList>
            <person name="Hodson N. C."/>
            <person name="Mongue J. A."/>
            <person name="Jaron S. K."/>
        </authorList>
    </citation>
    <scope>NUCLEOTIDE SEQUENCE</scope>
</reference>
<feature type="compositionally biased region" description="Pro residues" evidence="1">
    <location>
        <begin position="115"/>
        <end position="127"/>
    </location>
</feature>
<feature type="region of interest" description="Disordered" evidence="1">
    <location>
        <begin position="1"/>
        <end position="142"/>
    </location>
</feature>
<feature type="compositionally biased region" description="Polar residues" evidence="1">
    <location>
        <begin position="56"/>
        <end position="67"/>
    </location>
</feature>
<feature type="compositionally biased region" description="Polar residues" evidence="1">
    <location>
        <begin position="233"/>
        <end position="248"/>
    </location>
</feature>
<sequence>IHSEIGPSEATLKVSRSLPGAPSEAPKISANVPSDRKLMYQSQSMKDPQGGRGASGSVQGKTVSNVTKVPAASEGRKVSPVVQQGRGVDKVGRKLSKGKGEVPEDEEPEEEESPDPPPPPPPAPTEPPPKHTTVKTSVKKHSRRYKVIRVPCKTKGAAGSKSGRGIHIQTTKKPEGVIGGRRVFGINKNITYATEPPPKEPFKGGRLVMGINKTHHYPTESPEETTVKIPIESLTQENDTNQDYTLTDGSDPHDDPTQVLHAKPLITITGDEIDETVQIHGSFVDGGDNSLPSRSRLDETLNDALDATATEKIYVIKKDGGSLVVSHHIKIGNGSHNKVYLKLNEHIDQERAENISRKDHVEYWINDAHMTVSKTKDSQVFRYYGPISVTNVTQGKRTPAGIIPEYVGVAHSSGGNGENPDHPESEQNLIKVIVSGIHGNRKKTKIYKAKKGGYDKPRWSSSLAIAGTSSITGEAGGS</sequence>
<dbReference type="AlphaFoldDB" id="A0A8J2K958"/>
<dbReference type="EMBL" id="CAJVCH010293246">
    <property type="protein sequence ID" value="CAG7785296.1"/>
    <property type="molecule type" value="Genomic_DNA"/>
</dbReference>
<protein>
    <submittedName>
        <fullName evidence="2">Uncharacterized protein</fullName>
    </submittedName>
</protein>
<feature type="compositionally biased region" description="Acidic residues" evidence="1">
    <location>
        <begin position="103"/>
        <end position="114"/>
    </location>
</feature>
<proteinExistence type="predicted"/>
<accession>A0A8J2K958</accession>
<organism evidence="2 3">
    <name type="scientific">Allacma fusca</name>
    <dbReference type="NCBI Taxonomy" id="39272"/>
    <lineage>
        <taxon>Eukaryota</taxon>
        <taxon>Metazoa</taxon>
        <taxon>Ecdysozoa</taxon>
        <taxon>Arthropoda</taxon>
        <taxon>Hexapoda</taxon>
        <taxon>Collembola</taxon>
        <taxon>Symphypleona</taxon>
        <taxon>Sminthuridae</taxon>
        <taxon>Allacma</taxon>
    </lineage>
</organism>
<evidence type="ECO:0000313" key="2">
    <source>
        <dbReference type="EMBL" id="CAG7785296.1"/>
    </source>
</evidence>
<evidence type="ECO:0000256" key="1">
    <source>
        <dbReference type="SAM" id="MobiDB-lite"/>
    </source>
</evidence>
<feature type="region of interest" description="Disordered" evidence="1">
    <location>
        <begin position="233"/>
        <end position="256"/>
    </location>
</feature>
<evidence type="ECO:0000313" key="3">
    <source>
        <dbReference type="Proteomes" id="UP000708208"/>
    </source>
</evidence>
<feature type="non-terminal residue" evidence="2">
    <location>
        <position position="478"/>
    </location>
</feature>
<feature type="non-terminal residue" evidence="2">
    <location>
        <position position="1"/>
    </location>
</feature>